<protein>
    <submittedName>
        <fullName evidence="1">Uncharacterized protein</fullName>
    </submittedName>
</protein>
<evidence type="ECO:0000313" key="1">
    <source>
        <dbReference type="EMBL" id="KAA8519178.1"/>
    </source>
</evidence>
<evidence type="ECO:0000313" key="2">
    <source>
        <dbReference type="Proteomes" id="UP000325577"/>
    </source>
</evidence>
<keyword evidence="2" id="KW-1185">Reference proteome</keyword>
<organism evidence="1 2">
    <name type="scientific">Nyssa sinensis</name>
    <dbReference type="NCBI Taxonomy" id="561372"/>
    <lineage>
        <taxon>Eukaryota</taxon>
        <taxon>Viridiplantae</taxon>
        <taxon>Streptophyta</taxon>
        <taxon>Embryophyta</taxon>
        <taxon>Tracheophyta</taxon>
        <taxon>Spermatophyta</taxon>
        <taxon>Magnoliopsida</taxon>
        <taxon>eudicotyledons</taxon>
        <taxon>Gunneridae</taxon>
        <taxon>Pentapetalae</taxon>
        <taxon>asterids</taxon>
        <taxon>Cornales</taxon>
        <taxon>Nyssaceae</taxon>
        <taxon>Nyssa</taxon>
    </lineage>
</organism>
<sequence>MEIKAFMNYTLKYPQQKRQRGGRIQSLKEKKKENIFGVSLAACSEEGQAGSKARMEGEGGVGELPSQGGVGLVAVSDYNQTNFTFIRERHLDPEKD</sequence>
<name>A0A5J4ZNF4_9ASTE</name>
<dbReference type="Proteomes" id="UP000325577">
    <property type="component" value="Linkage Group LG6"/>
</dbReference>
<accession>A0A5J4ZNF4</accession>
<dbReference type="EMBL" id="CM018049">
    <property type="protein sequence ID" value="KAA8519178.1"/>
    <property type="molecule type" value="Genomic_DNA"/>
</dbReference>
<dbReference type="AlphaFoldDB" id="A0A5J4ZNF4"/>
<proteinExistence type="predicted"/>
<reference evidence="1 2" key="1">
    <citation type="submission" date="2019-09" db="EMBL/GenBank/DDBJ databases">
        <title>A chromosome-level genome assembly of the Chinese tupelo Nyssa sinensis.</title>
        <authorList>
            <person name="Yang X."/>
            <person name="Kang M."/>
            <person name="Yang Y."/>
            <person name="Xiong H."/>
            <person name="Wang M."/>
            <person name="Zhang Z."/>
            <person name="Wang Z."/>
            <person name="Wu H."/>
            <person name="Ma T."/>
            <person name="Liu J."/>
            <person name="Xi Z."/>
        </authorList>
    </citation>
    <scope>NUCLEOTIDE SEQUENCE [LARGE SCALE GENOMIC DNA]</scope>
    <source>
        <strain evidence="1">J267</strain>
        <tissue evidence="1">Leaf</tissue>
    </source>
</reference>
<gene>
    <name evidence="1" type="ORF">F0562_013434</name>
</gene>